<dbReference type="InterPro" id="IPR014898">
    <property type="entry name" value="Znf_C2H2_LYAR"/>
</dbReference>
<evidence type="ECO:0000256" key="2">
    <source>
        <dbReference type="ARBA" id="ARBA00022723"/>
    </source>
</evidence>
<name>A0A813LVI6_POLGL</name>
<dbReference type="PROSITE" id="PS50020">
    <property type="entry name" value="WW_DOMAIN_2"/>
    <property type="match status" value="1"/>
</dbReference>
<comment type="caution">
    <text evidence="10">The sequence shown here is derived from an EMBL/GenBank/DDBJ whole genome shotgun (WGS) entry which is preliminary data.</text>
</comment>
<dbReference type="EMBL" id="CAJNNW010037187">
    <property type="protein sequence ID" value="CAE8740001.1"/>
    <property type="molecule type" value="Genomic_DNA"/>
</dbReference>
<feature type="compositionally biased region" description="Low complexity" evidence="8">
    <location>
        <begin position="339"/>
        <end position="350"/>
    </location>
</feature>
<feature type="compositionally biased region" description="Low complexity" evidence="8">
    <location>
        <begin position="586"/>
        <end position="595"/>
    </location>
</feature>
<reference evidence="10" key="1">
    <citation type="submission" date="2021-02" db="EMBL/GenBank/DDBJ databases">
        <authorList>
            <person name="Dougan E. K."/>
            <person name="Rhodes N."/>
            <person name="Thang M."/>
            <person name="Chan C."/>
        </authorList>
    </citation>
    <scope>NUCLEOTIDE SEQUENCE</scope>
</reference>
<dbReference type="PANTHER" id="PTHR13100">
    <property type="entry name" value="CELL GROWTH-REGULATING NUCLEOLAR PROTEIN LYAR"/>
    <property type="match status" value="1"/>
</dbReference>
<evidence type="ECO:0000313" key="11">
    <source>
        <dbReference type="Proteomes" id="UP000626109"/>
    </source>
</evidence>
<dbReference type="AlphaFoldDB" id="A0A813LVI6"/>
<feature type="compositionally biased region" description="Basic and acidic residues" evidence="8">
    <location>
        <begin position="300"/>
        <end position="335"/>
    </location>
</feature>
<dbReference type="CDD" id="cd00201">
    <property type="entry name" value="WW"/>
    <property type="match status" value="1"/>
</dbReference>
<keyword evidence="2" id="KW-0479">Metal-binding</keyword>
<organism evidence="10 11">
    <name type="scientific">Polarella glacialis</name>
    <name type="common">Dinoflagellate</name>
    <dbReference type="NCBI Taxonomy" id="89957"/>
    <lineage>
        <taxon>Eukaryota</taxon>
        <taxon>Sar</taxon>
        <taxon>Alveolata</taxon>
        <taxon>Dinophyceae</taxon>
        <taxon>Suessiales</taxon>
        <taxon>Suessiaceae</taxon>
        <taxon>Polarella</taxon>
    </lineage>
</organism>
<dbReference type="InterPro" id="IPR039999">
    <property type="entry name" value="LYAR"/>
</dbReference>
<comment type="subcellular location">
    <subcellularLocation>
        <location evidence="1">Nucleus</location>
    </subcellularLocation>
</comment>
<evidence type="ECO:0000256" key="6">
    <source>
        <dbReference type="ARBA" id="ARBA00023242"/>
    </source>
</evidence>
<keyword evidence="5" id="KW-0862">Zinc</keyword>
<feature type="compositionally biased region" description="Pro residues" evidence="8">
    <location>
        <begin position="282"/>
        <end position="292"/>
    </location>
</feature>
<dbReference type="GO" id="GO:0000122">
    <property type="term" value="P:negative regulation of transcription by RNA polymerase II"/>
    <property type="evidence" value="ECO:0007669"/>
    <property type="project" value="TreeGrafter"/>
</dbReference>
<dbReference type="GO" id="GO:0006364">
    <property type="term" value="P:rRNA processing"/>
    <property type="evidence" value="ECO:0007669"/>
    <property type="project" value="TreeGrafter"/>
</dbReference>
<gene>
    <name evidence="10" type="ORF">PGLA2088_LOCUS49835</name>
</gene>
<evidence type="ECO:0000256" key="8">
    <source>
        <dbReference type="SAM" id="MobiDB-lite"/>
    </source>
</evidence>
<feature type="region of interest" description="Disordered" evidence="8">
    <location>
        <begin position="273"/>
        <end position="617"/>
    </location>
</feature>
<dbReference type="InterPro" id="IPR036020">
    <property type="entry name" value="WW_dom_sf"/>
</dbReference>
<dbReference type="Pfam" id="PF00397">
    <property type="entry name" value="WW"/>
    <property type="match status" value="1"/>
</dbReference>
<evidence type="ECO:0000256" key="7">
    <source>
        <dbReference type="PROSITE-ProRule" id="PRU01145"/>
    </source>
</evidence>
<dbReference type="GO" id="GO:0005730">
    <property type="term" value="C:nucleolus"/>
    <property type="evidence" value="ECO:0007669"/>
    <property type="project" value="TreeGrafter"/>
</dbReference>
<dbReference type="GO" id="GO:0008270">
    <property type="term" value="F:zinc ion binding"/>
    <property type="evidence" value="ECO:0007669"/>
    <property type="project" value="UniProtKB-KW"/>
</dbReference>
<proteinExistence type="predicted"/>
<dbReference type="InterPro" id="IPR036236">
    <property type="entry name" value="Znf_C2H2_sf"/>
</dbReference>
<sequence length="906" mass="98861">MEADDEVPMEYTDEAADGEEGQENEVVEELDAEEDAAAENGDFEEELGEEPCQEELGEEAVTEEVVKSKSRSPMLFEIDGGKFVVRLRQKLRNADSAEQFCEELVAQIEEKRAVGEVLVFEDFDISQNPISFEHLEGIFNALTDSSVQVERLRAFGVPTLDDMAASLLAGWLHEVTQETAPFELHLSDCAITEVGFRAIMEALSDNATFPAPDPKNPSRGLLPLYCRVEGNYIDVAALKETVDSGIATTMKKNSRTDGFSESTKCRLLVREDGTFQQRRGSPPAPEDAPPPRAVSVKGKGGKDKGKGGKDGKNGKGGKSGKDSREGKGGKTRESNGKGSSPWRDSSSQSSGRFQGESNRDHSSRSGDRDGKGESKGYRKGESKGDRKGESKGDRKGESKGDRKGDGKEDRKGDGKGDRKGDGKGDRKGDGKGDRKGDSYGDRKGDRKGDGKGDRKGDGKGDGKGDSKGSSRRVTLQPPWQAQPSSQPSKPSSGPRGPEGQRGRPFPFNESDGERRRGYDGSKGGKSGKGLSLSSRTPYDAFSSRGGGFSGSRDGYPEDDRRQQEKRPHDSRSRQEQAPAEKRQRTSPSFGSSKGSSKGGSKDGPKGAHRSSGESLPRNWEKHFSEQYKLHYFWNSETGSSSWDRLKRQVAGSNCSDLPSSSHTFLSTFEQCVRTFVPWLAMVYFECLKCNESVKKPKLAKHMQGCGSWGVSCIDCSKVFGWGEWESHTTCMSENQKYQGNLYQAKENTNKGQVKQDSWVENIGQKIEDPNSGITPQLKTLMQSLLGFDNIPRKQKPFGNFVKNSLKIWDQSKIDGMWAVVASANIKPAPALGWAGWKRALDDELTASGGEVEWKSLRSSLVKRYRASGAKVNGSSDDELGLEALACIPESYCCTDSPSVKLPGKSS</sequence>
<dbReference type="PROSITE" id="PS51804">
    <property type="entry name" value="ZF_C2HC_LYAR"/>
    <property type="match status" value="1"/>
</dbReference>
<dbReference type="Proteomes" id="UP000626109">
    <property type="component" value="Unassembled WGS sequence"/>
</dbReference>
<feature type="compositionally biased region" description="Low complexity" evidence="8">
    <location>
        <begin position="476"/>
        <end position="507"/>
    </location>
</feature>
<keyword evidence="3" id="KW-0677">Repeat</keyword>
<evidence type="ECO:0000256" key="4">
    <source>
        <dbReference type="ARBA" id="ARBA00022771"/>
    </source>
</evidence>
<dbReference type="PANTHER" id="PTHR13100:SF10">
    <property type="entry name" value="CELL GROWTH-REGULATING NUCLEOLAR PROTEIN"/>
    <property type="match status" value="1"/>
</dbReference>
<evidence type="ECO:0000313" key="10">
    <source>
        <dbReference type="EMBL" id="CAE8740001.1"/>
    </source>
</evidence>
<dbReference type="Pfam" id="PF08790">
    <property type="entry name" value="zf-LYAR"/>
    <property type="match status" value="1"/>
</dbReference>
<keyword evidence="6" id="KW-0539">Nucleus</keyword>
<dbReference type="SUPFAM" id="SSF57667">
    <property type="entry name" value="beta-beta-alpha zinc fingers"/>
    <property type="match status" value="2"/>
</dbReference>
<feature type="domain" description="WW" evidence="9">
    <location>
        <begin position="613"/>
        <end position="647"/>
    </location>
</feature>
<accession>A0A813LVI6</accession>
<dbReference type="Gene3D" id="2.20.70.10">
    <property type="match status" value="1"/>
</dbReference>
<dbReference type="InterPro" id="IPR001202">
    <property type="entry name" value="WW_dom"/>
</dbReference>
<dbReference type="GO" id="GO:0003677">
    <property type="term" value="F:DNA binding"/>
    <property type="evidence" value="ECO:0007669"/>
    <property type="project" value="InterPro"/>
</dbReference>
<evidence type="ECO:0000256" key="3">
    <source>
        <dbReference type="ARBA" id="ARBA00022737"/>
    </source>
</evidence>
<feature type="compositionally biased region" description="Basic and acidic residues" evidence="8">
    <location>
        <begin position="554"/>
        <end position="583"/>
    </location>
</feature>
<feature type="compositionally biased region" description="Basic and acidic residues" evidence="8">
    <location>
        <begin position="357"/>
        <end position="468"/>
    </location>
</feature>
<evidence type="ECO:0000256" key="1">
    <source>
        <dbReference type="ARBA" id="ARBA00004123"/>
    </source>
</evidence>
<evidence type="ECO:0000256" key="5">
    <source>
        <dbReference type="ARBA" id="ARBA00022833"/>
    </source>
</evidence>
<keyword evidence="4 7" id="KW-0863">Zinc-finger</keyword>
<dbReference type="SUPFAM" id="SSF51045">
    <property type="entry name" value="WW domain"/>
    <property type="match status" value="1"/>
</dbReference>
<dbReference type="Gene3D" id="3.30.1490.490">
    <property type="match status" value="1"/>
</dbReference>
<evidence type="ECO:0000259" key="9">
    <source>
        <dbReference type="PROSITE" id="PS50020"/>
    </source>
</evidence>
<feature type="region of interest" description="Disordered" evidence="8">
    <location>
        <begin position="1"/>
        <end position="57"/>
    </location>
</feature>
<protein>
    <recommendedName>
        <fullName evidence="9">WW domain-containing protein</fullName>
    </recommendedName>
</protein>